<evidence type="ECO:0000259" key="3">
    <source>
        <dbReference type="PROSITE" id="PS50021"/>
    </source>
</evidence>
<dbReference type="AlphaFoldDB" id="A0A068XV61"/>
<dbReference type="Proteomes" id="UP000017246">
    <property type="component" value="Unassembled WGS sequence"/>
</dbReference>
<reference evidence="4" key="1">
    <citation type="journal article" date="2013" name="Nature">
        <title>The genomes of four tapeworm species reveal adaptations to parasitism.</title>
        <authorList>
            <person name="Tsai I.J."/>
            <person name="Zarowiecki M."/>
            <person name="Holroyd N."/>
            <person name="Garciarrubio A."/>
            <person name="Sanchez-Flores A."/>
            <person name="Brooks K.L."/>
            <person name="Tracey A."/>
            <person name="Bobes R.J."/>
            <person name="Fragoso G."/>
            <person name="Sciutto E."/>
            <person name="Aslett M."/>
            <person name="Beasley H."/>
            <person name="Bennett H.M."/>
            <person name="Cai J."/>
            <person name="Camicia F."/>
            <person name="Clark R."/>
            <person name="Cucher M."/>
            <person name="De Silva N."/>
            <person name="Day T.A."/>
            <person name="Deplazes P."/>
            <person name="Estrada K."/>
            <person name="Fernandez C."/>
            <person name="Holland P.W."/>
            <person name="Hou J."/>
            <person name="Hu S."/>
            <person name="Huckvale T."/>
            <person name="Hung S.S."/>
            <person name="Kamenetzky L."/>
            <person name="Keane J.A."/>
            <person name="Kiss F."/>
            <person name="Koziol U."/>
            <person name="Lambert O."/>
            <person name="Liu K."/>
            <person name="Luo X."/>
            <person name="Luo Y."/>
            <person name="Macchiaroli N."/>
            <person name="Nichol S."/>
            <person name="Paps J."/>
            <person name="Parkinson J."/>
            <person name="Pouchkina-Stantcheva N."/>
            <person name="Riddiford N."/>
            <person name="Rosenzvit M."/>
            <person name="Salinas G."/>
            <person name="Wasmuth J.D."/>
            <person name="Zamanian M."/>
            <person name="Zheng Y."/>
            <person name="Cai X."/>
            <person name="Soberon X."/>
            <person name="Olson P.D."/>
            <person name="Laclette J.P."/>
            <person name="Brehm K."/>
            <person name="Berriman M."/>
            <person name="Garciarrubio A."/>
            <person name="Bobes R.J."/>
            <person name="Fragoso G."/>
            <person name="Sanchez-Flores A."/>
            <person name="Estrada K."/>
            <person name="Cevallos M.A."/>
            <person name="Morett E."/>
            <person name="Gonzalez V."/>
            <person name="Portillo T."/>
            <person name="Ochoa-Leyva A."/>
            <person name="Jose M.V."/>
            <person name="Sciutto E."/>
            <person name="Landa A."/>
            <person name="Jimenez L."/>
            <person name="Valdes V."/>
            <person name="Carrero J.C."/>
            <person name="Larralde C."/>
            <person name="Morales-Montor J."/>
            <person name="Limon-Lason J."/>
            <person name="Soberon X."/>
            <person name="Laclette J.P."/>
        </authorList>
    </citation>
    <scope>NUCLEOTIDE SEQUENCE [LARGE SCALE GENOMIC DNA]</scope>
</reference>
<dbReference type="GO" id="GO:0007015">
    <property type="term" value="P:actin filament organization"/>
    <property type="evidence" value="ECO:0007669"/>
    <property type="project" value="TreeGrafter"/>
</dbReference>
<protein>
    <recommendedName>
        <fullName evidence="2">Transgelin</fullName>
    </recommendedName>
</protein>
<dbReference type="PRINTS" id="PR00888">
    <property type="entry name" value="SM22CALPONIN"/>
</dbReference>
<reference evidence="4" key="2">
    <citation type="submission" date="2015-11" db="EMBL/GenBank/DDBJ databases">
        <authorList>
            <person name="Zhang Y."/>
            <person name="Guo Z."/>
        </authorList>
    </citation>
    <scope>NUCLEOTIDE SEQUENCE</scope>
</reference>
<dbReference type="PROSITE" id="PS51122">
    <property type="entry name" value="CALPONIN_2"/>
    <property type="match status" value="5"/>
</dbReference>
<organism evidence="4 5">
    <name type="scientific">Echinococcus multilocularis</name>
    <name type="common">Fox tapeworm</name>
    <dbReference type="NCBI Taxonomy" id="6211"/>
    <lineage>
        <taxon>Eukaryota</taxon>
        <taxon>Metazoa</taxon>
        <taxon>Spiralia</taxon>
        <taxon>Lophotrochozoa</taxon>
        <taxon>Platyhelminthes</taxon>
        <taxon>Cestoda</taxon>
        <taxon>Eucestoda</taxon>
        <taxon>Cyclophyllidea</taxon>
        <taxon>Taeniidae</taxon>
        <taxon>Echinococcus</taxon>
    </lineage>
</organism>
<feature type="domain" description="Calponin-homology (CH)" evidence="3">
    <location>
        <begin position="24"/>
        <end position="143"/>
    </location>
</feature>
<gene>
    <name evidence="4" type="ORF">EmuJ_000305400</name>
</gene>
<dbReference type="Pfam" id="PF00402">
    <property type="entry name" value="Calponin"/>
    <property type="match status" value="5"/>
</dbReference>
<dbReference type="InterPro" id="IPR036872">
    <property type="entry name" value="CH_dom_sf"/>
</dbReference>
<evidence type="ECO:0000256" key="1">
    <source>
        <dbReference type="ARBA" id="ARBA00009631"/>
    </source>
</evidence>
<dbReference type="PROSITE" id="PS50021">
    <property type="entry name" value="CH"/>
    <property type="match status" value="1"/>
</dbReference>
<dbReference type="InterPro" id="IPR050606">
    <property type="entry name" value="Calponin-like"/>
</dbReference>
<dbReference type="PANTHER" id="PTHR47385">
    <property type="entry name" value="CALPONIN"/>
    <property type="match status" value="1"/>
</dbReference>
<sequence>MSDLNGETYSDSSAYLRLNSRYDANAEQEVVQWISQIVGETVPLGRENVQRSLKDGKILVRLIDAVYERTSHLPPAAQSVRRPLKPNTMSAPFKQMENIQIFLDATEAYGVPKTSLFQTVDLYESRNMSQVINTLMQLGTECQRNGFQGPTCGPRPTNKQYRQWTEQQLRASEGMVCLQSGTNKFASQKGMTFGGVRHAADIKADDISLESQGICSLQMGTNKFASQKGMSFGSVRHVADIRCDDVTKEGQGVITLQMGTNQCASQKGMSMGGVRHGADIRCDNMSREGQSTITLQYGTNKFATQSGMTSIGAVRHIADIRVGAMSAEGASHLGLQMGPGAKQVATQSGMTSFGAIRHINDSH</sequence>
<dbReference type="STRING" id="6211.A0A068XV61"/>
<keyword evidence="5" id="KW-1185">Reference proteome</keyword>
<dbReference type="Pfam" id="PF00307">
    <property type="entry name" value="CH"/>
    <property type="match status" value="1"/>
</dbReference>
<dbReference type="SUPFAM" id="SSF47576">
    <property type="entry name" value="Calponin-homology domain, CH-domain"/>
    <property type="match status" value="1"/>
</dbReference>
<dbReference type="eggNOG" id="KOG2046">
    <property type="taxonomic scope" value="Eukaryota"/>
</dbReference>
<dbReference type="EMBL" id="LN902850">
    <property type="protein sequence ID" value="CDS36137.1"/>
    <property type="molecule type" value="Genomic_DNA"/>
</dbReference>
<evidence type="ECO:0000256" key="2">
    <source>
        <dbReference type="RuleBase" id="RU361224"/>
    </source>
</evidence>
<evidence type="ECO:0000313" key="5">
    <source>
        <dbReference type="Proteomes" id="UP000017246"/>
    </source>
</evidence>
<dbReference type="PANTHER" id="PTHR47385:SF14">
    <property type="entry name" value="TRANSGELIN"/>
    <property type="match status" value="1"/>
</dbReference>
<name>A0A068XV61_ECHMU</name>
<dbReference type="InterPro" id="IPR001715">
    <property type="entry name" value="CH_dom"/>
</dbReference>
<dbReference type="GO" id="GO:0015629">
    <property type="term" value="C:actin cytoskeleton"/>
    <property type="evidence" value="ECO:0007669"/>
    <property type="project" value="TreeGrafter"/>
</dbReference>
<proteinExistence type="inferred from homology"/>
<dbReference type="GO" id="GO:0051015">
    <property type="term" value="F:actin filament binding"/>
    <property type="evidence" value="ECO:0007669"/>
    <property type="project" value="TreeGrafter"/>
</dbReference>
<dbReference type="OMA" id="YHSEYQD"/>
<dbReference type="Gene3D" id="1.10.418.10">
    <property type="entry name" value="Calponin-like domain"/>
    <property type="match status" value="1"/>
</dbReference>
<dbReference type="InterPro" id="IPR000557">
    <property type="entry name" value="Calponin_repeat"/>
</dbReference>
<dbReference type="OrthoDB" id="21595at2759"/>
<dbReference type="SMART" id="SM00033">
    <property type="entry name" value="CH"/>
    <property type="match status" value="1"/>
</dbReference>
<accession>A0A068XV61</accession>
<dbReference type="PROSITE" id="PS01052">
    <property type="entry name" value="CALPONIN_1"/>
    <property type="match status" value="2"/>
</dbReference>
<evidence type="ECO:0000313" key="4">
    <source>
        <dbReference type="EMBL" id="CDS36137.1"/>
    </source>
</evidence>
<dbReference type="InterPro" id="IPR003096">
    <property type="entry name" value="SM22_calponin"/>
</dbReference>
<comment type="similarity">
    <text evidence="1 2">Belongs to the calponin family.</text>
</comment>